<sequence>MKGATIAMLLMLWCGQTTPSLAAAFEGVITLKEIAGEETETRVFYFKGEKMRIDDGDTGFSVWDAKKKDGFFVDRDDQTYTTMSWAEMGVMDPKSILDDITVTKTGKNAKIAGYSCEGYLAKDKSDGSTSELCIAKGLSNAALFGILAADASAGGGYPAWFRDFLKEGGFPLRQIDYDEAGKEESRSEVTKIDAKRLDDRLFHPPAGFKKLELRK</sequence>
<accession>A0A1W1I2J1</accession>
<dbReference type="Pfam" id="PF14371">
    <property type="entry name" value="DUF4412"/>
    <property type="match status" value="1"/>
</dbReference>
<evidence type="ECO:0000313" key="4">
    <source>
        <dbReference type="Proteomes" id="UP000192042"/>
    </source>
</evidence>
<feature type="signal peptide" evidence="1">
    <location>
        <begin position="1"/>
        <end position="22"/>
    </location>
</feature>
<feature type="domain" description="DUF4412" evidence="2">
    <location>
        <begin position="25"/>
        <end position="208"/>
    </location>
</feature>
<name>A0A1W1I2J1_9BACT</name>
<proteinExistence type="predicted"/>
<dbReference type="KEGG" id="nja:NSJP_1054"/>
<protein>
    <recommendedName>
        <fullName evidence="2">DUF4412 domain-containing protein</fullName>
    </recommendedName>
</protein>
<keyword evidence="4" id="KW-1185">Reference proteome</keyword>
<dbReference type="AlphaFoldDB" id="A0A1W1I2J1"/>
<dbReference type="EMBL" id="LT828648">
    <property type="protein sequence ID" value="SLM47226.1"/>
    <property type="molecule type" value="Genomic_DNA"/>
</dbReference>
<gene>
    <name evidence="3" type="ORF">NSJP_1054</name>
</gene>
<evidence type="ECO:0000256" key="1">
    <source>
        <dbReference type="SAM" id="SignalP"/>
    </source>
</evidence>
<evidence type="ECO:0000259" key="2">
    <source>
        <dbReference type="Pfam" id="PF14371"/>
    </source>
</evidence>
<dbReference type="STRING" id="1325564.NSJP_1054"/>
<organism evidence="3 4">
    <name type="scientific">Nitrospira japonica</name>
    <dbReference type="NCBI Taxonomy" id="1325564"/>
    <lineage>
        <taxon>Bacteria</taxon>
        <taxon>Pseudomonadati</taxon>
        <taxon>Nitrospirota</taxon>
        <taxon>Nitrospiria</taxon>
        <taxon>Nitrospirales</taxon>
        <taxon>Nitrospiraceae</taxon>
        <taxon>Nitrospira</taxon>
    </lineage>
</organism>
<dbReference type="InterPro" id="IPR025524">
    <property type="entry name" value="DUF4412"/>
</dbReference>
<evidence type="ECO:0000313" key="3">
    <source>
        <dbReference type="EMBL" id="SLM47226.1"/>
    </source>
</evidence>
<reference evidence="3 4" key="1">
    <citation type="submission" date="2017-03" db="EMBL/GenBank/DDBJ databases">
        <authorList>
            <person name="Afonso C.L."/>
            <person name="Miller P.J."/>
            <person name="Scott M.A."/>
            <person name="Spackman E."/>
            <person name="Goraichik I."/>
            <person name="Dimitrov K.M."/>
            <person name="Suarez D.L."/>
            <person name="Swayne D.E."/>
        </authorList>
    </citation>
    <scope>NUCLEOTIDE SEQUENCE [LARGE SCALE GENOMIC DNA]</scope>
    <source>
        <strain evidence="3">Genome sequencing of Nitrospira japonica strain NJ11</strain>
    </source>
</reference>
<keyword evidence="1" id="KW-0732">Signal</keyword>
<feature type="chain" id="PRO_5012574122" description="DUF4412 domain-containing protein" evidence="1">
    <location>
        <begin position="23"/>
        <end position="215"/>
    </location>
</feature>
<dbReference type="RefSeq" id="WP_172834165.1">
    <property type="nucleotide sequence ID" value="NZ_LT828648.1"/>
</dbReference>
<dbReference type="Proteomes" id="UP000192042">
    <property type="component" value="Chromosome I"/>
</dbReference>